<sequence precursor="true">MSRFLIAVAAAALLSPLASQTPQRPRPKRVLAWGDTLTAFQHDSISHALATMERLGHDSGAYEMYIRTDSQLITKQAIPAPARNTRNLDYFDAIFYFGTGDNLTAAQKKDLITFVKDEGKGFVGAHTGDDAFFEWPEFGEMIGGYFDNHPWGQFDAPVIVEDPGFPAMKHFPARFTIHDEIYQHKDFDRTKVRVLASLDASKLDYTKPNIHRTDRDFAVAWAKMYGKGRVFYSSFGHAPETWDDPQVQKMYFEATRWVLRLVGDDVTPGPAKAPGSK</sequence>
<dbReference type="Pfam" id="PF06283">
    <property type="entry name" value="ThuA"/>
    <property type="match status" value="1"/>
</dbReference>
<dbReference type="AlphaFoldDB" id="Q024I3"/>
<keyword evidence="1" id="KW-0732">Signal</keyword>
<evidence type="ECO:0000313" key="3">
    <source>
        <dbReference type="EMBL" id="ABJ83593.1"/>
    </source>
</evidence>
<dbReference type="InParanoid" id="Q024I3"/>
<reference evidence="3" key="1">
    <citation type="submission" date="2006-10" db="EMBL/GenBank/DDBJ databases">
        <title>Complete sequence of Solibacter usitatus Ellin6076.</title>
        <authorList>
            <consortium name="US DOE Joint Genome Institute"/>
            <person name="Copeland A."/>
            <person name="Lucas S."/>
            <person name="Lapidus A."/>
            <person name="Barry K."/>
            <person name="Detter J.C."/>
            <person name="Glavina del Rio T."/>
            <person name="Hammon N."/>
            <person name="Israni S."/>
            <person name="Dalin E."/>
            <person name="Tice H."/>
            <person name="Pitluck S."/>
            <person name="Thompson L.S."/>
            <person name="Brettin T."/>
            <person name="Bruce D."/>
            <person name="Han C."/>
            <person name="Tapia R."/>
            <person name="Gilna P."/>
            <person name="Schmutz J."/>
            <person name="Larimer F."/>
            <person name="Land M."/>
            <person name="Hauser L."/>
            <person name="Kyrpides N."/>
            <person name="Mikhailova N."/>
            <person name="Janssen P.H."/>
            <person name="Kuske C.R."/>
            <person name="Richardson P."/>
        </authorList>
    </citation>
    <scope>NUCLEOTIDE SEQUENCE</scope>
    <source>
        <strain evidence="3">Ellin6076</strain>
    </source>
</reference>
<dbReference type="PANTHER" id="PTHR40469:SF2">
    <property type="entry name" value="GALACTOSE-BINDING DOMAIN-LIKE SUPERFAMILY PROTEIN"/>
    <property type="match status" value="1"/>
</dbReference>
<dbReference type="InterPro" id="IPR029062">
    <property type="entry name" value="Class_I_gatase-like"/>
</dbReference>
<name>Q024I3_SOLUE</name>
<dbReference type="InterPro" id="IPR029010">
    <property type="entry name" value="ThuA-like"/>
</dbReference>
<evidence type="ECO:0000259" key="2">
    <source>
        <dbReference type="Pfam" id="PF06283"/>
    </source>
</evidence>
<dbReference type="KEGG" id="sus:Acid_2604"/>
<organism evidence="3">
    <name type="scientific">Solibacter usitatus (strain Ellin6076)</name>
    <dbReference type="NCBI Taxonomy" id="234267"/>
    <lineage>
        <taxon>Bacteria</taxon>
        <taxon>Pseudomonadati</taxon>
        <taxon>Acidobacteriota</taxon>
        <taxon>Terriglobia</taxon>
        <taxon>Bryobacterales</taxon>
        <taxon>Solibacteraceae</taxon>
        <taxon>Candidatus Solibacter</taxon>
    </lineage>
</organism>
<dbReference type="eggNOG" id="COG3828">
    <property type="taxonomic scope" value="Bacteria"/>
</dbReference>
<feature type="chain" id="PRO_5004163664" description="ThuA-like domain-containing protein" evidence="1">
    <location>
        <begin position="21"/>
        <end position="277"/>
    </location>
</feature>
<proteinExistence type="predicted"/>
<accession>Q024I3</accession>
<feature type="domain" description="ThuA-like" evidence="2">
    <location>
        <begin position="29"/>
        <end position="258"/>
    </location>
</feature>
<feature type="signal peptide" evidence="1">
    <location>
        <begin position="1"/>
        <end position="20"/>
    </location>
</feature>
<dbReference type="EMBL" id="CP000473">
    <property type="protein sequence ID" value="ABJ83593.1"/>
    <property type="molecule type" value="Genomic_DNA"/>
</dbReference>
<protein>
    <recommendedName>
        <fullName evidence="2">ThuA-like domain-containing protein</fullName>
    </recommendedName>
</protein>
<gene>
    <name evidence="3" type="ordered locus">Acid_2604</name>
</gene>
<dbReference type="Gene3D" id="3.40.50.880">
    <property type="match status" value="1"/>
</dbReference>
<dbReference type="SUPFAM" id="SSF52317">
    <property type="entry name" value="Class I glutamine amidotransferase-like"/>
    <property type="match status" value="1"/>
</dbReference>
<dbReference type="PANTHER" id="PTHR40469">
    <property type="entry name" value="SECRETED GLYCOSYL HYDROLASE"/>
    <property type="match status" value="1"/>
</dbReference>
<dbReference type="STRING" id="234267.Acid_2604"/>
<evidence type="ECO:0000256" key="1">
    <source>
        <dbReference type="SAM" id="SignalP"/>
    </source>
</evidence>
<dbReference type="OrthoDB" id="9785923at2"/>
<dbReference type="HOGENOM" id="CLU_057383_2_0_0"/>